<protein>
    <submittedName>
        <fullName evidence="2">Uncharacterized protein</fullName>
    </submittedName>
</protein>
<dbReference type="EMBL" id="VSWC01000002">
    <property type="protein sequence ID" value="KAA1117287.1"/>
    <property type="molecule type" value="Genomic_DNA"/>
</dbReference>
<evidence type="ECO:0000256" key="1">
    <source>
        <dbReference type="SAM" id="MobiDB-lite"/>
    </source>
</evidence>
<accession>A0A5B0QVG5</accession>
<feature type="region of interest" description="Disordered" evidence="1">
    <location>
        <begin position="230"/>
        <end position="269"/>
    </location>
</feature>
<comment type="caution">
    <text evidence="2">The sequence shown here is derived from an EMBL/GenBank/DDBJ whole genome shotgun (WGS) entry which is preliminary data.</text>
</comment>
<organism evidence="2 3">
    <name type="scientific">Puccinia graminis f. sp. tritici</name>
    <dbReference type="NCBI Taxonomy" id="56615"/>
    <lineage>
        <taxon>Eukaryota</taxon>
        <taxon>Fungi</taxon>
        <taxon>Dikarya</taxon>
        <taxon>Basidiomycota</taxon>
        <taxon>Pucciniomycotina</taxon>
        <taxon>Pucciniomycetes</taxon>
        <taxon>Pucciniales</taxon>
        <taxon>Pucciniaceae</taxon>
        <taxon>Puccinia</taxon>
    </lineage>
</organism>
<sequence>MASVNLNPVNPDYPLVRDIYTVIPAPPTRIPVLKGGLLATHVLRSAWNVNRSTPSFPNHPHLFTIPGHSLFKAQEFAKAMMAPIMWNIQKISYSSLDSSHSNGNGHHAEFFFKLDYQCPCSGNPMDTPEIELLPKENHQYTRFGCKAQFSVSHHIKTNSLRVVWHWRHNHSLRAELHHRLPIITCPPIRCESYNAEELVDSEDASDLEIVSHSMSTHAVSHHDIKIIRQATGPKKSQIDRTGSNLSQTASPSPPKQDPHSGRPAASCHARVQTALPAEHNSPVECFDETCRPKFCTCPTLVRTTEPVSEFSGESLGTEEEMLSMKEKLERSGSLALKEIVRIMKDINKRSEFLRNVSPLLMERYMRSMYEILKMVEVTSPGVYQTTLKWVEVSGVSKAGQSNDEDSKTKNLILGFDAAGRKYLRRTMMLVDGRKYRERFCVHSSFDLVDQYQECCWDLLDMVINNCPSLQEKKRRRNEEERAVAN</sequence>
<reference evidence="2 3" key="1">
    <citation type="submission" date="2019-05" db="EMBL/GenBank/DDBJ databases">
        <title>Emergence of the Ug99 lineage of the wheat stem rust pathogen through somatic hybridization.</title>
        <authorList>
            <person name="Li F."/>
            <person name="Upadhyaya N.M."/>
            <person name="Sperschneider J."/>
            <person name="Matny O."/>
            <person name="Nguyen-Phuc H."/>
            <person name="Mago R."/>
            <person name="Raley C."/>
            <person name="Miller M.E."/>
            <person name="Silverstein K.A.T."/>
            <person name="Henningsen E."/>
            <person name="Hirsch C.D."/>
            <person name="Visser B."/>
            <person name="Pretorius Z.A."/>
            <person name="Steffenson B.J."/>
            <person name="Schwessinger B."/>
            <person name="Dodds P.N."/>
            <person name="Figueroa M."/>
        </authorList>
    </citation>
    <scope>NUCLEOTIDE SEQUENCE [LARGE SCALE GENOMIC DNA]</scope>
    <source>
        <strain evidence="2">21-0</strain>
    </source>
</reference>
<dbReference type="OrthoDB" id="10275835at2759"/>
<keyword evidence="3" id="KW-1185">Reference proteome</keyword>
<name>A0A5B0QVG5_PUCGR</name>
<dbReference type="AlphaFoldDB" id="A0A5B0QVG5"/>
<gene>
    <name evidence="2" type="ORF">PGT21_002308</name>
</gene>
<evidence type="ECO:0000313" key="2">
    <source>
        <dbReference type="EMBL" id="KAA1117287.1"/>
    </source>
</evidence>
<dbReference type="Proteomes" id="UP000324748">
    <property type="component" value="Unassembled WGS sequence"/>
</dbReference>
<evidence type="ECO:0000313" key="3">
    <source>
        <dbReference type="Proteomes" id="UP000324748"/>
    </source>
</evidence>
<feature type="compositionally biased region" description="Polar residues" evidence="1">
    <location>
        <begin position="239"/>
        <end position="250"/>
    </location>
</feature>
<proteinExistence type="predicted"/>